<comment type="caution">
    <text evidence="1">The sequence shown here is derived from an EMBL/GenBank/DDBJ whole genome shotgun (WGS) entry which is preliminary data.</text>
</comment>
<evidence type="ECO:0000313" key="1">
    <source>
        <dbReference type="EMBL" id="NIZ59395.1"/>
    </source>
</evidence>
<name>A0ABX0W174_9RHOB</name>
<accession>A0ABX0W174</accession>
<reference evidence="1 2" key="1">
    <citation type="submission" date="2018-05" db="EMBL/GenBank/DDBJ databases">
        <authorList>
            <person name="Zhang Y.-J."/>
        </authorList>
    </citation>
    <scope>NUCLEOTIDE SEQUENCE [LARGE SCALE GENOMIC DNA]</scope>
    <source>
        <strain evidence="1 2">CY04</strain>
    </source>
</reference>
<dbReference type="EMBL" id="QHLQ01000001">
    <property type="protein sequence ID" value="NIZ59395.1"/>
    <property type="molecule type" value="Genomic_DNA"/>
</dbReference>
<sequence length="120" mass="13021">MNVFYSVPTVVTAVVFASTVTATPFDGLYKSEHGSWTCDPLDIGMDGGSLGIDGDFLYGLESECELTNPTNVRGMDAILYDSICTAEGESYPSSRVMIMQHDEGIYLIQDGSVGDWRDCT</sequence>
<gene>
    <name evidence="1" type="ORF">DL239_00235</name>
</gene>
<dbReference type="Proteomes" id="UP001429564">
    <property type="component" value="Unassembled WGS sequence"/>
</dbReference>
<dbReference type="RefSeq" id="WP_167681053.1">
    <property type="nucleotide sequence ID" value="NZ_QHLQ01000001.1"/>
</dbReference>
<organism evidence="1 2">
    <name type="scientific">Parasedimentitalea denitrificans</name>
    <dbReference type="NCBI Taxonomy" id="2211118"/>
    <lineage>
        <taxon>Bacteria</taxon>
        <taxon>Pseudomonadati</taxon>
        <taxon>Pseudomonadota</taxon>
        <taxon>Alphaproteobacteria</taxon>
        <taxon>Rhodobacterales</taxon>
        <taxon>Paracoccaceae</taxon>
        <taxon>Parasedimentitalea</taxon>
    </lineage>
</organism>
<proteinExistence type="predicted"/>
<protein>
    <submittedName>
        <fullName evidence="1">Uncharacterized protein</fullName>
    </submittedName>
</protein>
<evidence type="ECO:0000313" key="2">
    <source>
        <dbReference type="Proteomes" id="UP001429564"/>
    </source>
</evidence>
<keyword evidence="2" id="KW-1185">Reference proteome</keyword>